<dbReference type="GO" id="GO:0015086">
    <property type="term" value="F:cadmium ion transmembrane transporter activity"/>
    <property type="evidence" value="ECO:0007669"/>
    <property type="project" value="TreeGrafter"/>
</dbReference>
<dbReference type="PANTHER" id="PTHR43840:SF41">
    <property type="entry name" value="CATION-EFFLUX PUMP FIEF"/>
    <property type="match status" value="1"/>
</dbReference>
<dbReference type="GO" id="GO:0006882">
    <property type="term" value="P:intracellular zinc ion homeostasis"/>
    <property type="evidence" value="ECO:0007669"/>
    <property type="project" value="TreeGrafter"/>
</dbReference>
<keyword evidence="3" id="KW-1003">Cell membrane</keyword>
<name>A0A379X2Y1_SALET</name>
<feature type="domain" description="Cation efflux protein transmembrane" evidence="8">
    <location>
        <begin position="1"/>
        <end position="83"/>
    </location>
</feature>
<dbReference type="PANTHER" id="PTHR43840">
    <property type="entry name" value="MITOCHONDRIAL METAL TRANSPORTER 1-RELATED"/>
    <property type="match status" value="1"/>
</dbReference>
<dbReference type="SUPFAM" id="SSF161111">
    <property type="entry name" value="Cation efflux protein transmembrane domain-like"/>
    <property type="match status" value="1"/>
</dbReference>
<dbReference type="InterPro" id="IPR027469">
    <property type="entry name" value="Cation_efflux_TMD_sf"/>
</dbReference>
<feature type="transmembrane region" description="Helical" evidence="7">
    <location>
        <begin position="6"/>
        <end position="23"/>
    </location>
</feature>
<dbReference type="GO" id="GO:0015341">
    <property type="term" value="F:zinc efflux antiporter activity"/>
    <property type="evidence" value="ECO:0007669"/>
    <property type="project" value="TreeGrafter"/>
</dbReference>
<evidence type="ECO:0000256" key="4">
    <source>
        <dbReference type="ARBA" id="ARBA00022692"/>
    </source>
</evidence>
<dbReference type="AlphaFoldDB" id="A0A379X2Y1"/>
<reference evidence="9 10" key="1">
    <citation type="submission" date="2018-06" db="EMBL/GenBank/DDBJ databases">
        <authorList>
            <consortium name="Pathogen Informatics"/>
            <person name="Doyle S."/>
        </authorList>
    </citation>
    <scope>NUCLEOTIDE SEQUENCE [LARGE SCALE GENOMIC DNA]</scope>
    <source>
        <strain evidence="9 10">NCTC8261</strain>
    </source>
</reference>
<gene>
    <name evidence="9" type="primary">yiiP_1</name>
    <name evidence="9" type="ORF">NCTC8261_07116</name>
</gene>
<feature type="transmembrane region" description="Helical" evidence="7">
    <location>
        <begin position="43"/>
        <end position="60"/>
    </location>
</feature>
<dbReference type="Gene3D" id="1.20.1510.10">
    <property type="entry name" value="Cation efflux protein transmembrane domain"/>
    <property type="match status" value="1"/>
</dbReference>
<dbReference type="Pfam" id="PF01545">
    <property type="entry name" value="Cation_efflux"/>
    <property type="match status" value="1"/>
</dbReference>
<evidence type="ECO:0000256" key="7">
    <source>
        <dbReference type="SAM" id="Phobius"/>
    </source>
</evidence>
<keyword evidence="2" id="KW-0813">Transport</keyword>
<evidence type="ECO:0000256" key="5">
    <source>
        <dbReference type="ARBA" id="ARBA00022989"/>
    </source>
</evidence>
<evidence type="ECO:0000259" key="8">
    <source>
        <dbReference type="Pfam" id="PF01545"/>
    </source>
</evidence>
<keyword evidence="5 7" id="KW-1133">Transmembrane helix</keyword>
<dbReference type="InterPro" id="IPR058533">
    <property type="entry name" value="Cation_efflux_TM"/>
</dbReference>
<dbReference type="GO" id="GO:0005886">
    <property type="term" value="C:plasma membrane"/>
    <property type="evidence" value="ECO:0007669"/>
    <property type="project" value="TreeGrafter"/>
</dbReference>
<evidence type="ECO:0000256" key="6">
    <source>
        <dbReference type="ARBA" id="ARBA00023136"/>
    </source>
</evidence>
<evidence type="ECO:0000256" key="3">
    <source>
        <dbReference type="ARBA" id="ARBA00022475"/>
    </source>
</evidence>
<organism evidence="9 10">
    <name type="scientific">Salmonella enterica I</name>
    <dbReference type="NCBI Taxonomy" id="59201"/>
    <lineage>
        <taxon>Bacteria</taxon>
        <taxon>Pseudomonadati</taxon>
        <taxon>Pseudomonadota</taxon>
        <taxon>Gammaproteobacteria</taxon>
        <taxon>Enterobacterales</taxon>
        <taxon>Enterobacteriaceae</taxon>
        <taxon>Salmonella</taxon>
    </lineage>
</organism>
<dbReference type="Proteomes" id="UP000254712">
    <property type="component" value="Unassembled WGS sequence"/>
</dbReference>
<protein>
    <submittedName>
        <fullName evidence="9">Transmembrane efflux protein</fullName>
    </submittedName>
</protein>
<evidence type="ECO:0000256" key="2">
    <source>
        <dbReference type="ARBA" id="ARBA00022448"/>
    </source>
</evidence>
<sequence>MGIGVTVIALICTIILVTFQRWVVRKTQSQAVRADMLHYQSDVMMNGAILIALGLSWYGWHRADALFALGIGIYILYSALRMGMRRCSHYWIARCPMRNDRKLLIS</sequence>
<comment type="subcellular location">
    <subcellularLocation>
        <location evidence="1">Membrane</location>
        <topology evidence="1">Multi-pass membrane protein</topology>
    </subcellularLocation>
</comment>
<keyword evidence="6 7" id="KW-0472">Membrane</keyword>
<dbReference type="InterPro" id="IPR050291">
    <property type="entry name" value="CDF_Transporter"/>
</dbReference>
<evidence type="ECO:0000313" key="10">
    <source>
        <dbReference type="Proteomes" id="UP000254712"/>
    </source>
</evidence>
<evidence type="ECO:0000313" key="9">
    <source>
        <dbReference type="EMBL" id="SUH40707.1"/>
    </source>
</evidence>
<evidence type="ECO:0000256" key="1">
    <source>
        <dbReference type="ARBA" id="ARBA00004141"/>
    </source>
</evidence>
<dbReference type="GO" id="GO:0015093">
    <property type="term" value="F:ferrous iron transmembrane transporter activity"/>
    <property type="evidence" value="ECO:0007669"/>
    <property type="project" value="TreeGrafter"/>
</dbReference>
<accession>A0A379X2Y1</accession>
<keyword evidence="4 7" id="KW-0812">Transmembrane</keyword>
<proteinExistence type="predicted"/>
<dbReference type="EMBL" id="UGXT01000002">
    <property type="protein sequence ID" value="SUH40707.1"/>
    <property type="molecule type" value="Genomic_DNA"/>
</dbReference>
<feature type="transmembrane region" description="Helical" evidence="7">
    <location>
        <begin position="66"/>
        <end position="84"/>
    </location>
</feature>